<gene>
    <name evidence="2" type="ORF">HK099_003034</name>
</gene>
<organism evidence="2 3">
    <name type="scientific">Clydaea vesicula</name>
    <dbReference type="NCBI Taxonomy" id="447962"/>
    <lineage>
        <taxon>Eukaryota</taxon>
        <taxon>Fungi</taxon>
        <taxon>Fungi incertae sedis</taxon>
        <taxon>Chytridiomycota</taxon>
        <taxon>Chytridiomycota incertae sedis</taxon>
        <taxon>Chytridiomycetes</taxon>
        <taxon>Lobulomycetales</taxon>
        <taxon>Lobulomycetaceae</taxon>
        <taxon>Clydaea</taxon>
    </lineage>
</organism>
<feature type="signal peptide" evidence="1">
    <location>
        <begin position="1"/>
        <end position="18"/>
    </location>
</feature>
<comment type="caution">
    <text evidence="2">The sequence shown here is derived from an EMBL/GenBank/DDBJ whole genome shotgun (WGS) entry which is preliminary data.</text>
</comment>
<evidence type="ECO:0000256" key="1">
    <source>
        <dbReference type="SAM" id="SignalP"/>
    </source>
</evidence>
<sequence length="128" mass="14830">MKFQILIILASIIATISAEEFTKEEIFCSSYSWKGVFYMAHYEHLTELSCYDYGYTQGMVYPKKMFKSNPKIEKCGVHVTTMEDVPDIVKTYPPCKGATVNAHYMFKPKSLRKLGKFLYLKTLEEVLD</sequence>
<evidence type="ECO:0000313" key="3">
    <source>
        <dbReference type="Proteomes" id="UP001211065"/>
    </source>
</evidence>
<accession>A0AAD5Y139</accession>
<dbReference type="AlphaFoldDB" id="A0AAD5Y139"/>
<keyword evidence="1" id="KW-0732">Signal</keyword>
<feature type="chain" id="PRO_5042053634" evidence="1">
    <location>
        <begin position="19"/>
        <end position="128"/>
    </location>
</feature>
<dbReference type="EMBL" id="JADGJW010000205">
    <property type="protein sequence ID" value="KAJ3221850.1"/>
    <property type="molecule type" value="Genomic_DNA"/>
</dbReference>
<name>A0AAD5Y139_9FUNG</name>
<evidence type="ECO:0000313" key="2">
    <source>
        <dbReference type="EMBL" id="KAJ3221850.1"/>
    </source>
</evidence>
<keyword evidence="3" id="KW-1185">Reference proteome</keyword>
<dbReference type="Proteomes" id="UP001211065">
    <property type="component" value="Unassembled WGS sequence"/>
</dbReference>
<proteinExistence type="predicted"/>
<protein>
    <submittedName>
        <fullName evidence="2">Uncharacterized protein</fullName>
    </submittedName>
</protein>
<reference evidence="2" key="1">
    <citation type="submission" date="2020-05" db="EMBL/GenBank/DDBJ databases">
        <title>Phylogenomic resolution of chytrid fungi.</title>
        <authorList>
            <person name="Stajich J.E."/>
            <person name="Amses K."/>
            <person name="Simmons R."/>
            <person name="Seto K."/>
            <person name="Myers J."/>
            <person name="Bonds A."/>
            <person name="Quandt C.A."/>
            <person name="Barry K."/>
            <person name="Liu P."/>
            <person name="Grigoriev I."/>
            <person name="Longcore J.E."/>
            <person name="James T.Y."/>
        </authorList>
    </citation>
    <scope>NUCLEOTIDE SEQUENCE</scope>
    <source>
        <strain evidence="2">JEL0476</strain>
    </source>
</reference>